<reference evidence="10" key="2">
    <citation type="submission" date="2015-08" db="UniProtKB">
        <authorList>
            <consortium name="WormBaseParasite"/>
        </authorList>
    </citation>
    <scope>IDENTIFICATION</scope>
</reference>
<evidence type="ECO:0000256" key="3">
    <source>
        <dbReference type="ARBA" id="ARBA00022617"/>
    </source>
</evidence>
<comment type="similarity">
    <text evidence="2 7">Belongs to the cytochrome P450 family.</text>
</comment>
<dbReference type="STRING" id="75913.A0A0K0F3W7"/>
<dbReference type="WBParaSite" id="SVE_0350200.1">
    <property type="protein sequence ID" value="SVE_0350200.1"/>
    <property type="gene ID" value="SVE_0350200"/>
</dbReference>
<evidence type="ECO:0000313" key="10">
    <source>
        <dbReference type="WBParaSite" id="SVE_0350200.1"/>
    </source>
</evidence>
<accession>A0A0K0F3W7</accession>
<dbReference type="InterPro" id="IPR017972">
    <property type="entry name" value="Cyt_P450_CS"/>
</dbReference>
<dbReference type="InterPro" id="IPR036396">
    <property type="entry name" value="Cyt_P450_sf"/>
</dbReference>
<dbReference type="Pfam" id="PF00067">
    <property type="entry name" value="p450"/>
    <property type="match status" value="1"/>
</dbReference>
<proteinExistence type="inferred from homology"/>
<feature type="binding site" description="axial binding residue" evidence="6">
    <location>
        <position position="474"/>
    </location>
    <ligand>
        <name>heme</name>
        <dbReference type="ChEBI" id="CHEBI:30413"/>
    </ligand>
    <ligandPart>
        <name>Fe</name>
        <dbReference type="ChEBI" id="CHEBI:18248"/>
    </ligandPart>
</feature>
<dbReference type="GO" id="GO:0005506">
    <property type="term" value="F:iron ion binding"/>
    <property type="evidence" value="ECO:0007669"/>
    <property type="project" value="InterPro"/>
</dbReference>
<dbReference type="PANTHER" id="PTHR24291">
    <property type="entry name" value="CYTOCHROME P450 FAMILY 4"/>
    <property type="match status" value="1"/>
</dbReference>
<dbReference type="PROSITE" id="PS00086">
    <property type="entry name" value="CYTOCHROME_P450"/>
    <property type="match status" value="1"/>
</dbReference>
<name>A0A0K0F3W7_STRVS</name>
<reference evidence="9" key="1">
    <citation type="submission" date="2014-07" db="EMBL/GenBank/DDBJ databases">
        <authorList>
            <person name="Martin A.A"/>
            <person name="De Silva N."/>
        </authorList>
    </citation>
    <scope>NUCLEOTIDE SEQUENCE</scope>
</reference>
<evidence type="ECO:0000256" key="5">
    <source>
        <dbReference type="ARBA" id="ARBA00023033"/>
    </source>
</evidence>
<sequence length="528" mass="62230">MHQFSFNGLHFNIMYLNNILILIFVLSTYFLLKKFFKWYNERQRILKYLKKIPGEDGLPILGSILDFQGPPSVILDKTYEFIQKMNKCNYPVMKIWIGPYVLVYLSLPEVQKQILESTKEITKGSTYDLLREWLLDGLLTSSGDKWKYRRRLITPNFHFKMLCEYHVIFNEESEVLVKILERFKNTGKEVKILGYMKRCLFDMIMSKFSLKYLYNKKLMLGTAFGHNLGCQFDSKNSYLRAVEGFNEMSYLASVNIFYKYKFLLYLTGKGFKKDKYLKILGSFADKLIKIKHEEYLKEKGSEIKHKTFISMLLELYDNNEITLQGIKEEVNSIIIGGFDTSSTAMAWLLWCLATHPDIQEKVYQEIFDIFGENERVVTHEDIVRMPYFEMVFKEVLRRFSIISIMTRRLQNDVTISGYTIPKGIDVAIGPFLSHMNDKVFPDPYKFDPDRFLPENSANHSAYDFIPFSAGPRNCIGQKYATHNVKIMSIWILRRYRVRSNYPFDYLKMVPQVVTNSDKDFPIIFDSRI</sequence>
<keyword evidence="8" id="KW-0812">Transmembrane</keyword>
<dbReference type="Proteomes" id="UP000035680">
    <property type="component" value="Unassembled WGS sequence"/>
</dbReference>
<dbReference type="GO" id="GO:0016705">
    <property type="term" value="F:oxidoreductase activity, acting on paired donors, with incorporation or reduction of molecular oxygen"/>
    <property type="evidence" value="ECO:0007669"/>
    <property type="project" value="InterPro"/>
</dbReference>
<feature type="transmembrane region" description="Helical" evidence="8">
    <location>
        <begin position="12"/>
        <end position="32"/>
    </location>
</feature>
<evidence type="ECO:0000256" key="8">
    <source>
        <dbReference type="SAM" id="Phobius"/>
    </source>
</evidence>
<evidence type="ECO:0000256" key="1">
    <source>
        <dbReference type="ARBA" id="ARBA00001971"/>
    </source>
</evidence>
<keyword evidence="9" id="KW-1185">Reference proteome</keyword>
<dbReference type="PANTHER" id="PTHR24291:SF130">
    <property type="entry name" value="CYTOCHROME P450 FAMILY"/>
    <property type="match status" value="1"/>
</dbReference>
<keyword evidence="3 6" id="KW-0349">Heme</keyword>
<keyword evidence="4 6" id="KW-0408">Iron</keyword>
<evidence type="ECO:0000256" key="2">
    <source>
        <dbReference type="ARBA" id="ARBA00010617"/>
    </source>
</evidence>
<keyword evidence="8" id="KW-0472">Membrane</keyword>
<keyword evidence="6 7" id="KW-0479">Metal-binding</keyword>
<comment type="cofactor">
    <cofactor evidence="1 6">
        <name>heme</name>
        <dbReference type="ChEBI" id="CHEBI:30413"/>
    </cofactor>
</comment>
<evidence type="ECO:0000256" key="6">
    <source>
        <dbReference type="PIRSR" id="PIRSR602401-1"/>
    </source>
</evidence>
<dbReference type="GO" id="GO:0004497">
    <property type="term" value="F:monooxygenase activity"/>
    <property type="evidence" value="ECO:0007669"/>
    <property type="project" value="UniProtKB-KW"/>
</dbReference>
<keyword evidence="5 7" id="KW-0503">Monooxygenase</keyword>
<organism evidence="9 10">
    <name type="scientific">Strongyloides venezuelensis</name>
    <name type="common">Threadworm</name>
    <dbReference type="NCBI Taxonomy" id="75913"/>
    <lineage>
        <taxon>Eukaryota</taxon>
        <taxon>Metazoa</taxon>
        <taxon>Ecdysozoa</taxon>
        <taxon>Nematoda</taxon>
        <taxon>Chromadorea</taxon>
        <taxon>Rhabditida</taxon>
        <taxon>Tylenchina</taxon>
        <taxon>Panagrolaimomorpha</taxon>
        <taxon>Strongyloidoidea</taxon>
        <taxon>Strongyloididae</taxon>
        <taxon>Strongyloides</taxon>
    </lineage>
</organism>
<protein>
    <submittedName>
        <fullName evidence="10">Cytochrome P450 4V2 (inferred by orthology to a human protein)</fullName>
    </submittedName>
</protein>
<dbReference type="AlphaFoldDB" id="A0A0K0F3W7"/>
<dbReference type="InterPro" id="IPR001128">
    <property type="entry name" value="Cyt_P450"/>
</dbReference>
<keyword evidence="7" id="KW-0560">Oxidoreductase</keyword>
<dbReference type="Gene3D" id="1.10.630.10">
    <property type="entry name" value="Cytochrome P450"/>
    <property type="match status" value="1"/>
</dbReference>
<keyword evidence="8" id="KW-1133">Transmembrane helix</keyword>
<dbReference type="InterPro" id="IPR002401">
    <property type="entry name" value="Cyt_P450_E_grp-I"/>
</dbReference>
<evidence type="ECO:0000256" key="4">
    <source>
        <dbReference type="ARBA" id="ARBA00023004"/>
    </source>
</evidence>
<evidence type="ECO:0000256" key="7">
    <source>
        <dbReference type="RuleBase" id="RU000461"/>
    </source>
</evidence>
<evidence type="ECO:0000313" key="9">
    <source>
        <dbReference type="Proteomes" id="UP000035680"/>
    </source>
</evidence>
<dbReference type="SUPFAM" id="SSF48264">
    <property type="entry name" value="Cytochrome P450"/>
    <property type="match status" value="1"/>
</dbReference>
<dbReference type="InterPro" id="IPR050196">
    <property type="entry name" value="Cytochrome_P450_Monoox"/>
</dbReference>
<dbReference type="PRINTS" id="PR00463">
    <property type="entry name" value="EP450I"/>
</dbReference>
<dbReference type="GO" id="GO:0020037">
    <property type="term" value="F:heme binding"/>
    <property type="evidence" value="ECO:0007669"/>
    <property type="project" value="InterPro"/>
</dbReference>
<dbReference type="CDD" id="cd20628">
    <property type="entry name" value="CYP4"/>
    <property type="match status" value="1"/>
</dbReference>
<dbReference type="PRINTS" id="PR00385">
    <property type="entry name" value="P450"/>
</dbReference>